<accession>A0A5B7E713</accession>
<evidence type="ECO:0000313" key="2">
    <source>
        <dbReference type="EMBL" id="MPC29125.1"/>
    </source>
</evidence>
<gene>
    <name evidence="2" type="ORF">E2C01_022345</name>
</gene>
<keyword evidence="3" id="KW-1185">Reference proteome</keyword>
<proteinExistence type="predicted"/>
<dbReference type="AlphaFoldDB" id="A0A5B7E713"/>
<comment type="caution">
    <text evidence="2">The sequence shown here is derived from an EMBL/GenBank/DDBJ whole genome shotgun (WGS) entry which is preliminary data.</text>
</comment>
<feature type="region of interest" description="Disordered" evidence="1">
    <location>
        <begin position="1"/>
        <end position="33"/>
    </location>
</feature>
<sequence length="61" mass="6708">MAVVVTADTLGSRRSRGAKREKGKDSQTWREWEARSSNGAWKGEFVAGAHVECLECVEARG</sequence>
<name>A0A5B7E713_PORTR</name>
<evidence type="ECO:0000313" key="3">
    <source>
        <dbReference type="Proteomes" id="UP000324222"/>
    </source>
</evidence>
<dbReference type="Proteomes" id="UP000324222">
    <property type="component" value="Unassembled WGS sequence"/>
</dbReference>
<feature type="compositionally biased region" description="Basic and acidic residues" evidence="1">
    <location>
        <begin position="18"/>
        <end position="33"/>
    </location>
</feature>
<evidence type="ECO:0000256" key="1">
    <source>
        <dbReference type="SAM" id="MobiDB-lite"/>
    </source>
</evidence>
<dbReference type="EMBL" id="VSRR010002020">
    <property type="protein sequence ID" value="MPC29125.1"/>
    <property type="molecule type" value="Genomic_DNA"/>
</dbReference>
<reference evidence="2 3" key="1">
    <citation type="submission" date="2019-05" db="EMBL/GenBank/DDBJ databases">
        <title>Another draft genome of Portunus trituberculatus and its Hox gene families provides insights of decapod evolution.</title>
        <authorList>
            <person name="Jeong J.-H."/>
            <person name="Song I."/>
            <person name="Kim S."/>
            <person name="Choi T."/>
            <person name="Kim D."/>
            <person name="Ryu S."/>
            <person name="Kim W."/>
        </authorList>
    </citation>
    <scope>NUCLEOTIDE SEQUENCE [LARGE SCALE GENOMIC DNA]</scope>
    <source>
        <tissue evidence="2">Muscle</tissue>
    </source>
</reference>
<organism evidence="2 3">
    <name type="scientific">Portunus trituberculatus</name>
    <name type="common">Swimming crab</name>
    <name type="synonym">Neptunus trituberculatus</name>
    <dbReference type="NCBI Taxonomy" id="210409"/>
    <lineage>
        <taxon>Eukaryota</taxon>
        <taxon>Metazoa</taxon>
        <taxon>Ecdysozoa</taxon>
        <taxon>Arthropoda</taxon>
        <taxon>Crustacea</taxon>
        <taxon>Multicrustacea</taxon>
        <taxon>Malacostraca</taxon>
        <taxon>Eumalacostraca</taxon>
        <taxon>Eucarida</taxon>
        <taxon>Decapoda</taxon>
        <taxon>Pleocyemata</taxon>
        <taxon>Brachyura</taxon>
        <taxon>Eubrachyura</taxon>
        <taxon>Portunoidea</taxon>
        <taxon>Portunidae</taxon>
        <taxon>Portuninae</taxon>
        <taxon>Portunus</taxon>
    </lineage>
</organism>
<protein>
    <submittedName>
        <fullName evidence="2">Uncharacterized protein</fullName>
    </submittedName>
</protein>